<keyword evidence="1" id="KW-0540">Nuclease</keyword>
<organism evidence="1 2">
    <name type="scientific">Paenibacillus odorifer</name>
    <dbReference type="NCBI Taxonomy" id="189426"/>
    <lineage>
        <taxon>Bacteria</taxon>
        <taxon>Bacillati</taxon>
        <taxon>Bacillota</taxon>
        <taxon>Bacilli</taxon>
        <taxon>Bacillales</taxon>
        <taxon>Paenibacillaceae</taxon>
        <taxon>Paenibacillus</taxon>
    </lineage>
</organism>
<accession>A0A1R0ZED2</accession>
<sequence length="169" mass="19460">MIIAVDAYYKENKAKSVGVIFQCWEDSKPLEVIMSYTENPHKYETGFFYKRELPCIQELLKLTDINQIHTIVVDGYVYLNNEKKPGLGHYVYTNFSGEIPVIGVAKNAFHDNEAFVKKLYRGNSSKPLYITSVGMELAVAAEHIQSMYGEYRFPHLLKLLDKQTKEARL</sequence>
<reference evidence="1 2" key="1">
    <citation type="submission" date="2016-11" db="EMBL/GenBank/DDBJ databases">
        <title>Paenibacillus species isolates.</title>
        <authorList>
            <person name="Beno S.M."/>
        </authorList>
    </citation>
    <scope>NUCLEOTIDE SEQUENCE [LARGE SCALE GENOMIC DNA]</scope>
    <source>
        <strain evidence="1 2">FSL H7-0443</strain>
    </source>
</reference>
<dbReference type="Gene3D" id="3.30.2170.10">
    <property type="entry name" value="archaeoglobus fulgidus dsm 4304 superfamily"/>
    <property type="match status" value="1"/>
</dbReference>
<dbReference type="OrthoDB" id="2593273at2"/>
<proteinExistence type="predicted"/>
<protein>
    <submittedName>
        <fullName evidence="1">Endonuclease V</fullName>
    </submittedName>
</protein>
<evidence type="ECO:0000313" key="2">
    <source>
        <dbReference type="Proteomes" id="UP000187425"/>
    </source>
</evidence>
<keyword evidence="1" id="KW-0255">Endonuclease</keyword>
<name>A0A1R0ZED2_9BACL</name>
<dbReference type="Pfam" id="PF04493">
    <property type="entry name" value="Endonuclease_5"/>
    <property type="match status" value="1"/>
</dbReference>
<evidence type="ECO:0000313" key="1">
    <source>
        <dbReference type="EMBL" id="OME68139.1"/>
    </source>
</evidence>
<dbReference type="GO" id="GO:0004519">
    <property type="term" value="F:endonuclease activity"/>
    <property type="evidence" value="ECO:0007669"/>
    <property type="project" value="UniProtKB-KW"/>
</dbReference>
<dbReference type="AlphaFoldDB" id="A0A1R0ZED2"/>
<dbReference type="Proteomes" id="UP000187425">
    <property type="component" value="Unassembled WGS sequence"/>
</dbReference>
<dbReference type="InterPro" id="IPR007581">
    <property type="entry name" value="Endonuclease-V"/>
</dbReference>
<dbReference type="EMBL" id="MPTW01000010">
    <property type="protein sequence ID" value="OME68139.1"/>
    <property type="molecule type" value="Genomic_DNA"/>
</dbReference>
<dbReference type="GO" id="GO:0006281">
    <property type="term" value="P:DNA repair"/>
    <property type="evidence" value="ECO:0007669"/>
    <property type="project" value="InterPro"/>
</dbReference>
<dbReference type="RefSeq" id="WP_076285446.1">
    <property type="nucleotide sequence ID" value="NZ_MPTW01000010.1"/>
</dbReference>
<gene>
    <name evidence="1" type="ORF">BSK65_18675</name>
</gene>
<keyword evidence="1" id="KW-0378">Hydrolase</keyword>
<comment type="caution">
    <text evidence="1">The sequence shown here is derived from an EMBL/GenBank/DDBJ whole genome shotgun (WGS) entry which is preliminary data.</text>
</comment>